<protein>
    <submittedName>
        <fullName evidence="1">Uncharacterized protein</fullName>
    </submittedName>
</protein>
<evidence type="ECO:0000313" key="2">
    <source>
        <dbReference type="Proteomes" id="UP001145742"/>
    </source>
</evidence>
<accession>A0ABQ9DB33</accession>
<gene>
    <name evidence="1" type="ORF">WISP_59708</name>
</gene>
<proteinExistence type="predicted"/>
<organism evidence="1 2">
    <name type="scientific">Willisornis vidua</name>
    <name type="common">Xingu scale-backed antbird</name>
    <dbReference type="NCBI Taxonomy" id="1566151"/>
    <lineage>
        <taxon>Eukaryota</taxon>
        <taxon>Metazoa</taxon>
        <taxon>Chordata</taxon>
        <taxon>Craniata</taxon>
        <taxon>Vertebrata</taxon>
        <taxon>Euteleostomi</taxon>
        <taxon>Archelosauria</taxon>
        <taxon>Archosauria</taxon>
        <taxon>Dinosauria</taxon>
        <taxon>Saurischia</taxon>
        <taxon>Theropoda</taxon>
        <taxon>Coelurosauria</taxon>
        <taxon>Aves</taxon>
        <taxon>Neognathae</taxon>
        <taxon>Neoaves</taxon>
        <taxon>Telluraves</taxon>
        <taxon>Australaves</taxon>
        <taxon>Passeriformes</taxon>
        <taxon>Thamnophilidae</taxon>
        <taxon>Willisornis</taxon>
    </lineage>
</organism>
<reference evidence="1" key="1">
    <citation type="submission" date="2019-10" db="EMBL/GenBank/DDBJ databases">
        <authorList>
            <person name="Soares A.E.R."/>
            <person name="Aleixo A."/>
            <person name="Schneider P."/>
            <person name="Miyaki C.Y."/>
            <person name="Schneider M.P."/>
            <person name="Mello C."/>
            <person name="Vasconcelos A.T.R."/>
        </authorList>
    </citation>
    <scope>NUCLEOTIDE SEQUENCE</scope>
    <source>
        <tissue evidence="1">Muscle</tissue>
    </source>
</reference>
<evidence type="ECO:0000313" key="1">
    <source>
        <dbReference type="EMBL" id="KAJ7418335.1"/>
    </source>
</evidence>
<keyword evidence="2" id="KW-1185">Reference proteome</keyword>
<sequence length="163" mass="17600">MAWAYEYYPNQLTFDEDISGSKTQSMDHVIKPVSSSLLVRFYTRPHVLFIAVLLFGQSHNPSPPAGLWLPLIRTRTGTQNAICKSAASKTTNELSGHISPPNSPAPAILAFASAVKRVLICHQQAVGLVIPGQAKSCVGQVEATTCSEQEHHKAEKCSVASSE</sequence>
<comment type="caution">
    <text evidence="1">The sequence shown here is derived from an EMBL/GenBank/DDBJ whole genome shotgun (WGS) entry which is preliminary data.</text>
</comment>
<dbReference type="Proteomes" id="UP001145742">
    <property type="component" value="Unassembled WGS sequence"/>
</dbReference>
<dbReference type="EMBL" id="WHWB01033672">
    <property type="protein sequence ID" value="KAJ7418335.1"/>
    <property type="molecule type" value="Genomic_DNA"/>
</dbReference>
<name>A0ABQ9DB33_9PASS</name>